<dbReference type="InterPro" id="IPR001563">
    <property type="entry name" value="Peptidase_S10"/>
</dbReference>
<evidence type="ECO:0000256" key="8">
    <source>
        <dbReference type="ARBA" id="ARBA00023157"/>
    </source>
</evidence>
<evidence type="ECO:0000256" key="7">
    <source>
        <dbReference type="ARBA" id="ARBA00022801"/>
    </source>
</evidence>
<evidence type="ECO:0000256" key="3">
    <source>
        <dbReference type="ARBA" id="ARBA00022525"/>
    </source>
</evidence>
<keyword evidence="5 10" id="KW-0645">Protease</keyword>
<dbReference type="InterPro" id="IPR029058">
    <property type="entry name" value="AB_hydrolase_fold"/>
</dbReference>
<dbReference type="SUPFAM" id="SSF53474">
    <property type="entry name" value="alpha/beta-Hydrolases"/>
    <property type="match status" value="1"/>
</dbReference>
<dbReference type="FunFam" id="3.40.50.1820:FF:000013">
    <property type="entry name" value="Carboxypeptidase"/>
    <property type="match status" value="1"/>
</dbReference>
<feature type="signal peptide" evidence="10">
    <location>
        <begin position="1"/>
        <end position="25"/>
    </location>
</feature>
<sequence length="470" mass="53186">MWRMEKTAAVLAAAAMVVLVLSCGAQSLGGGGDEERDRIVGLPGQPKVTFNQFSGYVTVNEVAGRALFYWLTEAVSNPLSKPLVVWLNGGPGCSSIAYGASEEIGPFRINSSASGLHLNKFSWNRIANLLFLETPAGVGFSYSNKSSDLFDTGDRRTAKDSLKFLVRWMDRFPRYKQREIYITGESYAGHYVPQLAREILTYNANSKHPLNLKGIMVGNAVTDNYYDNLGTVMYWWSHAMISDKTYHQLMNICDFHRQKNSEECESLYSYAMDREFGNIDQYNIYAPPCNNSDGTTAGPTHRTMRLPHLPHQVFKKFSGYDPCTEKYAEKYYNRPDVQKALHANATKIPYKWTACSDILNRNWNDTEASILPIYRQLMAARLRIWVFSGDVDSVVPVTATRYSLEQLKLQVKIPWYPWYVKKQVGGWTEVYEGLTFATVRGAGHEVPLFKPRAALELFTSFLRGNPLPKS</sequence>
<evidence type="ECO:0000256" key="4">
    <source>
        <dbReference type="ARBA" id="ARBA00022645"/>
    </source>
</evidence>
<evidence type="ECO:0000313" key="11">
    <source>
        <dbReference type="EMBL" id="MBA4656981.1"/>
    </source>
</evidence>
<dbReference type="Gene3D" id="3.40.50.11320">
    <property type="match status" value="1"/>
</dbReference>
<comment type="similarity">
    <text evidence="2 10">Belongs to the peptidase S10 family.</text>
</comment>
<dbReference type="PANTHER" id="PTHR11802:SF87">
    <property type="entry name" value="SERINE CARBOXYPEPTIDASE-LIKE 25"/>
    <property type="match status" value="1"/>
</dbReference>
<accession>A0A7C9E0Q2</accession>
<keyword evidence="9" id="KW-0325">Glycoprotein</keyword>
<dbReference type="PANTHER" id="PTHR11802">
    <property type="entry name" value="SERINE PROTEASE FAMILY S10 SERINE CARBOXYPEPTIDASE"/>
    <property type="match status" value="1"/>
</dbReference>
<name>A0A7C9E0Q2_OPUST</name>
<dbReference type="InterPro" id="IPR033124">
    <property type="entry name" value="Ser_caboxypep_his_AS"/>
</dbReference>
<dbReference type="Gene3D" id="6.10.250.940">
    <property type="match status" value="1"/>
</dbReference>
<evidence type="ECO:0000256" key="5">
    <source>
        <dbReference type="ARBA" id="ARBA00022670"/>
    </source>
</evidence>
<organism evidence="11">
    <name type="scientific">Opuntia streptacantha</name>
    <name type="common">Prickly pear cactus</name>
    <name type="synonym">Opuntia cardona</name>
    <dbReference type="NCBI Taxonomy" id="393608"/>
    <lineage>
        <taxon>Eukaryota</taxon>
        <taxon>Viridiplantae</taxon>
        <taxon>Streptophyta</taxon>
        <taxon>Embryophyta</taxon>
        <taxon>Tracheophyta</taxon>
        <taxon>Spermatophyta</taxon>
        <taxon>Magnoliopsida</taxon>
        <taxon>eudicotyledons</taxon>
        <taxon>Gunneridae</taxon>
        <taxon>Pentapetalae</taxon>
        <taxon>Caryophyllales</taxon>
        <taxon>Cactineae</taxon>
        <taxon>Cactaceae</taxon>
        <taxon>Opuntioideae</taxon>
        <taxon>Opuntia</taxon>
    </lineage>
</organism>
<keyword evidence="3" id="KW-0964">Secreted</keyword>
<dbReference type="PROSITE" id="PS00560">
    <property type="entry name" value="CARBOXYPEPT_SER_HIS"/>
    <property type="match status" value="1"/>
</dbReference>
<dbReference type="EC" id="3.4.16.-" evidence="10"/>
<protein>
    <recommendedName>
        <fullName evidence="10">Carboxypeptidase</fullName>
        <ecNumber evidence="10">3.4.16.-</ecNumber>
    </recommendedName>
</protein>
<dbReference type="PROSITE" id="PS00131">
    <property type="entry name" value="CARBOXYPEPT_SER_SER"/>
    <property type="match status" value="1"/>
</dbReference>
<dbReference type="AlphaFoldDB" id="A0A7C9E0Q2"/>
<dbReference type="PROSITE" id="PS51257">
    <property type="entry name" value="PROKAR_LIPOPROTEIN"/>
    <property type="match status" value="1"/>
</dbReference>
<keyword evidence="6 10" id="KW-0732">Signal</keyword>
<dbReference type="GO" id="GO:0005773">
    <property type="term" value="C:vacuole"/>
    <property type="evidence" value="ECO:0007669"/>
    <property type="project" value="TreeGrafter"/>
</dbReference>
<dbReference type="Gene3D" id="3.40.50.1820">
    <property type="entry name" value="alpha/beta hydrolase"/>
    <property type="match status" value="1"/>
</dbReference>
<dbReference type="GO" id="GO:0005576">
    <property type="term" value="C:extracellular region"/>
    <property type="evidence" value="ECO:0007669"/>
    <property type="project" value="UniProtKB-SubCell"/>
</dbReference>
<dbReference type="GO" id="GO:0004185">
    <property type="term" value="F:serine-type carboxypeptidase activity"/>
    <property type="evidence" value="ECO:0007669"/>
    <property type="project" value="UniProtKB-UniRule"/>
</dbReference>
<dbReference type="PRINTS" id="PR00724">
    <property type="entry name" value="CRBOXYPTASEC"/>
</dbReference>
<comment type="subcellular location">
    <subcellularLocation>
        <location evidence="1">Secreted</location>
    </subcellularLocation>
</comment>
<evidence type="ECO:0000256" key="1">
    <source>
        <dbReference type="ARBA" id="ARBA00004613"/>
    </source>
</evidence>
<dbReference type="EMBL" id="GISG01194315">
    <property type="protein sequence ID" value="MBA4656981.1"/>
    <property type="molecule type" value="Transcribed_RNA"/>
</dbReference>
<keyword evidence="4 10" id="KW-0121">Carboxypeptidase</keyword>
<dbReference type="InterPro" id="IPR018202">
    <property type="entry name" value="Ser_caboxypep_ser_AS"/>
</dbReference>
<evidence type="ECO:0000256" key="10">
    <source>
        <dbReference type="RuleBase" id="RU361156"/>
    </source>
</evidence>
<evidence type="ECO:0000256" key="6">
    <source>
        <dbReference type="ARBA" id="ARBA00022729"/>
    </source>
</evidence>
<reference evidence="11" key="1">
    <citation type="journal article" date="2013" name="J. Plant Res.">
        <title>Effect of fungi and light on seed germination of three Opuntia species from semiarid lands of central Mexico.</title>
        <authorList>
            <person name="Delgado-Sanchez P."/>
            <person name="Jimenez-Bremont J.F."/>
            <person name="Guerrero-Gonzalez Mde L."/>
            <person name="Flores J."/>
        </authorList>
    </citation>
    <scope>NUCLEOTIDE SEQUENCE</scope>
    <source>
        <tissue evidence="11">Cladode</tissue>
    </source>
</reference>
<keyword evidence="8" id="KW-1015">Disulfide bond</keyword>
<proteinExistence type="inferred from homology"/>
<dbReference type="GO" id="GO:0006508">
    <property type="term" value="P:proteolysis"/>
    <property type="evidence" value="ECO:0007669"/>
    <property type="project" value="UniProtKB-KW"/>
</dbReference>
<reference evidence="11" key="2">
    <citation type="submission" date="2020-07" db="EMBL/GenBank/DDBJ databases">
        <authorList>
            <person name="Vera ALvarez R."/>
            <person name="Arias-Moreno D.M."/>
            <person name="Jimenez-Jacinto V."/>
            <person name="Jimenez-Bremont J.F."/>
            <person name="Swaminathan K."/>
            <person name="Moose S.P."/>
            <person name="Guerrero-Gonzalez M.L."/>
            <person name="Marino-Ramirez L."/>
            <person name="Landsman D."/>
            <person name="Rodriguez-Kessler M."/>
            <person name="Delgado-Sanchez P."/>
        </authorList>
    </citation>
    <scope>NUCLEOTIDE SEQUENCE</scope>
    <source>
        <tissue evidence="11">Cladode</tissue>
    </source>
</reference>
<dbReference type="FunFam" id="3.40.50.11320:FF:000002">
    <property type="entry name" value="Carboxypeptidase"/>
    <property type="match status" value="1"/>
</dbReference>
<evidence type="ECO:0000256" key="2">
    <source>
        <dbReference type="ARBA" id="ARBA00009431"/>
    </source>
</evidence>
<keyword evidence="7 10" id="KW-0378">Hydrolase</keyword>
<evidence type="ECO:0000256" key="9">
    <source>
        <dbReference type="ARBA" id="ARBA00023180"/>
    </source>
</evidence>
<feature type="chain" id="PRO_5028521196" description="Carboxypeptidase" evidence="10">
    <location>
        <begin position="26"/>
        <end position="470"/>
    </location>
</feature>
<dbReference type="Pfam" id="PF00450">
    <property type="entry name" value="Peptidase_S10"/>
    <property type="match status" value="1"/>
</dbReference>